<protein>
    <submittedName>
        <fullName evidence="2">Uncharacterized protein</fullName>
    </submittedName>
</protein>
<proteinExistence type="predicted"/>
<feature type="coiled-coil region" evidence="1">
    <location>
        <begin position="555"/>
        <end position="649"/>
    </location>
</feature>
<accession>A0A6A7C2H5</accession>
<dbReference type="EMBL" id="MU005972">
    <property type="protein sequence ID" value="KAF2861447.1"/>
    <property type="molecule type" value="Genomic_DNA"/>
</dbReference>
<evidence type="ECO:0000313" key="2">
    <source>
        <dbReference type="EMBL" id="KAF2861447.1"/>
    </source>
</evidence>
<dbReference type="Proteomes" id="UP000799421">
    <property type="component" value="Unassembled WGS sequence"/>
</dbReference>
<feature type="non-terminal residue" evidence="2">
    <location>
        <position position="652"/>
    </location>
</feature>
<reference evidence="2" key="1">
    <citation type="journal article" date="2020" name="Stud. Mycol.">
        <title>101 Dothideomycetes genomes: a test case for predicting lifestyles and emergence of pathogens.</title>
        <authorList>
            <person name="Haridas S."/>
            <person name="Albert R."/>
            <person name="Binder M."/>
            <person name="Bloem J."/>
            <person name="Labutti K."/>
            <person name="Salamov A."/>
            <person name="Andreopoulos B."/>
            <person name="Baker S."/>
            <person name="Barry K."/>
            <person name="Bills G."/>
            <person name="Bluhm B."/>
            <person name="Cannon C."/>
            <person name="Castanera R."/>
            <person name="Culley D."/>
            <person name="Daum C."/>
            <person name="Ezra D."/>
            <person name="Gonzalez J."/>
            <person name="Henrissat B."/>
            <person name="Kuo A."/>
            <person name="Liang C."/>
            <person name="Lipzen A."/>
            <person name="Lutzoni F."/>
            <person name="Magnuson J."/>
            <person name="Mondo S."/>
            <person name="Nolan M."/>
            <person name="Ohm R."/>
            <person name="Pangilinan J."/>
            <person name="Park H.-J."/>
            <person name="Ramirez L."/>
            <person name="Alfaro M."/>
            <person name="Sun H."/>
            <person name="Tritt A."/>
            <person name="Yoshinaga Y."/>
            <person name="Zwiers L.-H."/>
            <person name="Turgeon B."/>
            <person name="Goodwin S."/>
            <person name="Spatafora J."/>
            <person name="Crous P."/>
            <person name="Grigoriev I."/>
        </authorList>
    </citation>
    <scope>NUCLEOTIDE SEQUENCE</scope>
    <source>
        <strain evidence="2">CBS 480.64</strain>
    </source>
</reference>
<gene>
    <name evidence="2" type="ORF">K470DRAFT_215003</name>
</gene>
<evidence type="ECO:0000256" key="1">
    <source>
        <dbReference type="SAM" id="Coils"/>
    </source>
</evidence>
<evidence type="ECO:0000313" key="3">
    <source>
        <dbReference type="Proteomes" id="UP000799421"/>
    </source>
</evidence>
<dbReference type="AlphaFoldDB" id="A0A6A7C2H5"/>
<keyword evidence="3" id="KW-1185">Reference proteome</keyword>
<sequence>MACELLLAEIDRIVDCPYPTQLKTLRDLILSKCSDADVAKCMQLRKCRIGHLSIRVLEALRQWPYVLDIITRLARNVVVRDTLLRLEKSLLHDIVAQAVHSEEADPRYSAATAAILAHPLPDGYSLPADVQTVFVNLVNDASRSPSMATLQPVWSILKGTASQLLGILPEDMLNSIEEKLFHIVRTNASQPVVVSGNQLLTLYCLAIMKIIAQVFRNMDSSIRNTKWDFSGMEKYFSSHRHAPKTIKLLVLQTMWACQSQESIHNCMTALGLACELVEAIPSDIKSAWCAENQHIVQKLQQKALACGSDSLLCLQMCAFVSHLCQTDRLHTGIFQHMSNLIKSTAVLTEAYIHSHLGAWTRCVAASSDVQAVVDLLDDSLNKILTVDGLVTLEAISQALSFLNSCPNKAIAQAIVNISANPAFREKLSRIGEPSLVANAACVPALTCSRNATVHSLVNLLLTSMLTHQQITTDGLLLLQLHTSTGKEVRCEHPRTHYEARKVTVQVEEGEAQDWRVALHNYVTSEAQKKQEVLTSMFAQACYDLEKRCESVEEPLRQERDRYRQLQVAHEQLQSIIKQLESECATYKADIVRLGMENEKQANDLSIAKQECEVLAHANDAMKQEHQRQLDELRDEIEAAELHQAAFAAKHQD</sequence>
<dbReference type="OrthoDB" id="5332870at2759"/>
<organism evidence="2 3">
    <name type="scientific">Piedraia hortae CBS 480.64</name>
    <dbReference type="NCBI Taxonomy" id="1314780"/>
    <lineage>
        <taxon>Eukaryota</taxon>
        <taxon>Fungi</taxon>
        <taxon>Dikarya</taxon>
        <taxon>Ascomycota</taxon>
        <taxon>Pezizomycotina</taxon>
        <taxon>Dothideomycetes</taxon>
        <taxon>Dothideomycetidae</taxon>
        <taxon>Capnodiales</taxon>
        <taxon>Piedraiaceae</taxon>
        <taxon>Piedraia</taxon>
    </lineage>
</organism>
<keyword evidence="1" id="KW-0175">Coiled coil</keyword>
<name>A0A6A7C2H5_9PEZI</name>